<keyword evidence="2" id="KW-1185">Reference proteome</keyword>
<proteinExistence type="predicted"/>
<evidence type="ECO:0000313" key="1">
    <source>
        <dbReference type="EMBL" id="MFB2893290.1"/>
    </source>
</evidence>
<evidence type="ECO:0008006" key="3">
    <source>
        <dbReference type="Google" id="ProtNLM"/>
    </source>
</evidence>
<dbReference type="Proteomes" id="UP001576784">
    <property type="component" value="Unassembled WGS sequence"/>
</dbReference>
<comment type="caution">
    <text evidence="1">The sequence shown here is derived from an EMBL/GenBank/DDBJ whole genome shotgun (WGS) entry which is preliminary data.</text>
</comment>
<sequence>MNWTKAPSGQKVNQALIDSGLQVAERSINSKGKPRVVYHLTEIGKQYGETVIDTARGHGKTVFHIRWFKSVIPVVSQYFQPCEDDKAS</sequence>
<dbReference type="EMBL" id="JBHFNR010000071">
    <property type="protein sequence ID" value="MFB2893290.1"/>
    <property type="molecule type" value="Genomic_DNA"/>
</dbReference>
<organism evidence="1 2">
    <name type="scientific">Floridaenema flaviceps BLCC-F50</name>
    <dbReference type="NCBI Taxonomy" id="3153642"/>
    <lineage>
        <taxon>Bacteria</taxon>
        <taxon>Bacillati</taxon>
        <taxon>Cyanobacteriota</taxon>
        <taxon>Cyanophyceae</taxon>
        <taxon>Oscillatoriophycideae</taxon>
        <taxon>Aerosakkonematales</taxon>
        <taxon>Aerosakkonemataceae</taxon>
        <taxon>Floridanema</taxon>
        <taxon>Floridanema flaviceps</taxon>
    </lineage>
</organism>
<dbReference type="RefSeq" id="WP_413262952.1">
    <property type="nucleotide sequence ID" value="NZ_JBHFNR010000071.1"/>
</dbReference>
<gene>
    <name evidence="1" type="ORF">ACE1CI_10290</name>
</gene>
<reference evidence="1 2" key="1">
    <citation type="submission" date="2024-09" db="EMBL/GenBank/DDBJ databases">
        <title>Floridaenema gen nov. (Aerosakkonemataceae, Aerosakkonematales ord. nov., Cyanobacteria) from benthic tropical and subtropical fresh waters, with the description of four new species.</title>
        <authorList>
            <person name="Moretto J.A."/>
            <person name="Berthold D.E."/>
            <person name="Lefler F.W."/>
            <person name="Huang I.-S."/>
            <person name="Laughinghouse H. IV."/>
        </authorList>
    </citation>
    <scope>NUCLEOTIDE SEQUENCE [LARGE SCALE GENOMIC DNA]</scope>
    <source>
        <strain evidence="1 2">BLCC-F50</strain>
    </source>
</reference>
<evidence type="ECO:0000313" key="2">
    <source>
        <dbReference type="Proteomes" id="UP001576784"/>
    </source>
</evidence>
<accession>A0ABV4XNJ5</accession>
<protein>
    <recommendedName>
        <fullName evidence="3">HTH hxlR-type domain-containing protein</fullName>
    </recommendedName>
</protein>
<name>A0ABV4XNJ5_9CYAN</name>